<sequence length="1031" mass="110176">MSAKRSCRRPEFPLHSDEQQLPSQQPPWRSDELLSSIRLIGRGGESGEALLGALAGEQCDGVLASTMSLDAAWLLATLGVRPETPAVIACHHPVKCWAGAAADRRSAASGAVPGFRNACLVFPPFCDAPDKLKDWAPKREEQAYEGLLGCVHPKVLVLLFPDAAVVVVATANLNRGGWAAGGVRNHLWHHSFPVGAELACLFASMLAPCAPHAATVALFWRLARYDWRAAPPNVHLVTSAPGIFPLRPAPPPPGCVATVRCALAGARRYYSGLLDARDVNAAPPRRGEGSGDGAGDGSGDVGGGGEGKGSRLLRIAKAARQLCRSSGEVALELRPQPGNPHDANAIAVWMPAALREALAAAGGDAAALREEEGQLGCLPREVAAWASSLFGFGVVRGFEVLTLHFWLPAGGQPCLDSNGDGGVWGSLLQLLGRAERPRGLHRLLQLLGRTRERGRLWRSPRDAAADYYSTSSLGNLYQNTRFAQAFVHATGGDGGGSEGESEDEEQRVWSHISVLDFLLGASEDEDEQLPGLVLFPSTHSAVGRARQDARRLREGRRVLLRGLCGDLCSLNGRTGVLQEQLGEGPLALAEGECVLICGLRRRAELNGQRVRIGRRVPARGRYVAVLDSGEALSLRRANLSSLQWCVELEPGEARGEEHAKLVSLSAANLVATAVQPHGRVVLRANAAQPVAEGQPLPPAMSQEGRRGWRWCGVAASRLAGGWWRVRLEGGVGDVRVRERHLWAAPPRLPWLTYMMSARTWSDVLRVQAGRRSRLRPLLAECEQTTQQQGFQHSKVAVRRWRDGSGYLYLGSHNFSPAAWGSPRLLATARMHVGGGGGETVLWVASYCEGVLWVANYECGLLLVHPPGDAAPVGFWDALQARLGFAASGRTLDGGGVGGEDGRGSPTARPFTQADCRLLAREMYVQAAAEAEAAAAEAQAAAVPAGAVQLAEGQQQARAAAAHADGTEAIAELNDEARYEVVGVAEAVRWRASLPEGRAAQHSYAEERREERAEALLLPLHWPPPTGLTAPF</sequence>
<dbReference type="InterPro" id="IPR010347">
    <property type="entry name" value="Tdp1"/>
</dbReference>
<feature type="compositionally biased region" description="Gly residues" evidence="1">
    <location>
        <begin position="290"/>
        <end position="307"/>
    </location>
</feature>
<dbReference type="KEGG" id="ehx:EMIHUDRAFT_100185"/>
<dbReference type="AlphaFoldDB" id="A0A0D3JWD7"/>
<evidence type="ECO:0000313" key="3">
    <source>
        <dbReference type="Proteomes" id="UP000013827"/>
    </source>
</evidence>
<dbReference type="RefSeq" id="XP_005780251.1">
    <property type="nucleotide sequence ID" value="XM_005780194.1"/>
</dbReference>
<dbReference type="Gene3D" id="3.30.870.10">
    <property type="entry name" value="Endonuclease Chain A"/>
    <property type="match status" value="2"/>
</dbReference>
<dbReference type="GO" id="GO:0005634">
    <property type="term" value="C:nucleus"/>
    <property type="evidence" value="ECO:0007669"/>
    <property type="project" value="InterPro"/>
</dbReference>
<dbReference type="GO" id="GO:0008081">
    <property type="term" value="F:phosphoric diester hydrolase activity"/>
    <property type="evidence" value="ECO:0007669"/>
    <property type="project" value="InterPro"/>
</dbReference>
<keyword evidence="3" id="KW-1185">Reference proteome</keyword>
<dbReference type="GeneID" id="17273368"/>
<organism evidence="2 3">
    <name type="scientific">Emiliania huxleyi (strain CCMP1516)</name>
    <dbReference type="NCBI Taxonomy" id="280463"/>
    <lineage>
        <taxon>Eukaryota</taxon>
        <taxon>Haptista</taxon>
        <taxon>Haptophyta</taxon>
        <taxon>Prymnesiophyceae</taxon>
        <taxon>Isochrysidales</taxon>
        <taxon>Noelaerhabdaceae</taxon>
        <taxon>Emiliania</taxon>
    </lineage>
</organism>
<evidence type="ECO:0008006" key="4">
    <source>
        <dbReference type="Google" id="ProtNLM"/>
    </source>
</evidence>
<feature type="region of interest" description="Disordered" evidence="1">
    <location>
        <begin position="280"/>
        <end position="308"/>
    </location>
</feature>
<accession>A0A0D3JWD7</accession>
<dbReference type="PANTHER" id="PTHR12415:SF3">
    <property type="entry name" value="OS04G0403400 PROTEIN"/>
    <property type="match status" value="1"/>
</dbReference>
<dbReference type="PaxDb" id="2903-EOD27822"/>
<dbReference type="Proteomes" id="UP000013827">
    <property type="component" value="Unassembled WGS sequence"/>
</dbReference>
<dbReference type="SUPFAM" id="SSF56024">
    <property type="entry name" value="Phospholipase D/nuclease"/>
    <property type="match status" value="2"/>
</dbReference>
<dbReference type="HOGENOM" id="CLU_294311_0_0_1"/>
<proteinExistence type="predicted"/>
<dbReference type="STRING" id="2903.R1CYK5"/>
<reference evidence="3" key="1">
    <citation type="journal article" date="2013" name="Nature">
        <title>Pan genome of the phytoplankton Emiliania underpins its global distribution.</title>
        <authorList>
            <person name="Read B.A."/>
            <person name="Kegel J."/>
            <person name="Klute M.J."/>
            <person name="Kuo A."/>
            <person name="Lefebvre S.C."/>
            <person name="Maumus F."/>
            <person name="Mayer C."/>
            <person name="Miller J."/>
            <person name="Monier A."/>
            <person name="Salamov A."/>
            <person name="Young J."/>
            <person name="Aguilar M."/>
            <person name="Claverie J.M."/>
            <person name="Frickenhaus S."/>
            <person name="Gonzalez K."/>
            <person name="Herman E.K."/>
            <person name="Lin Y.C."/>
            <person name="Napier J."/>
            <person name="Ogata H."/>
            <person name="Sarno A.F."/>
            <person name="Shmutz J."/>
            <person name="Schroeder D."/>
            <person name="de Vargas C."/>
            <person name="Verret F."/>
            <person name="von Dassow P."/>
            <person name="Valentin K."/>
            <person name="Van de Peer Y."/>
            <person name="Wheeler G."/>
            <person name="Dacks J.B."/>
            <person name="Delwiche C.F."/>
            <person name="Dyhrman S.T."/>
            <person name="Glockner G."/>
            <person name="John U."/>
            <person name="Richards T."/>
            <person name="Worden A.Z."/>
            <person name="Zhang X."/>
            <person name="Grigoriev I.V."/>
            <person name="Allen A.E."/>
            <person name="Bidle K."/>
            <person name="Borodovsky M."/>
            <person name="Bowler C."/>
            <person name="Brownlee C."/>
            <person name="Cock J.M."/>
            <person name="Elias M."/>
            <person name="Gladyshev V.N."/>
            <person name="Groth M."/>
            <person name="Guda C."/>
            <person name="Hadaegh A."/>
            <person name="Iglesias-Rodriguez M.D."/>
            <person name="Jenkins J."/>
            <person name="Jones B.M."/>
            <person name="Lawson T."/>
            <person name="Leese F."/>
            <person name="Lindquist E."/>
            <person name="Lobanov A."/>
            <person name="Lomsadze A."/>
            <person name="Malik S.B."/>
            <person name="Marsh M.E."/>
            <person name="Mackinder L."/>
            <person name="Mock T."/>
            <person name="Mueller-Roeber B."/>
            <person name="Pagarete A."/>
            <person name="Parker M."/>
            <person name="Probert I."/>
            <person name="Quesneville H."/>
            <person name="Raines C."/>
            <person name="Rensing S.A."/>
            <person name="Riano-Pachon D.M."/>
            <person name="Richier S."/>
            <person name="Rokitta S."/>
            <person name="Shiraiwa Y."/>
            <person name="Soanes D.M."/>
            <person name="van der Giezen M."/>
            <person name="Wahlund T.M."/>
            <person name="Williams B."/>
            <person name="Wilson W."/>
            <person name="Wolfe G."/>
            <person name="Wurch L.L."/>
        </authorList>
    </citation>
    <scope>NUCLEOTIDE SEQUENCE</scope>
</reference>
<feature type="region of interest" description="Disordered" evidence="1">
    <location>
        <begin position="1"/>
        <end position="28"/>
    </location>
</feature>
<protein>
    <recommendedName>
        <fullName evidence="4">PLD phosphodiesterase domain-containing protein</fullName>
    </recommendedName>
</protein>
<evidence type="ECO:0000256" key="1">
    <source>
        <dbReference type="SAM" id="MobiDB-lite"/>
    </source>
</evidence>
<dbReference type="PANTHER" id="PTHR12415">
    <property type="entry name" value="TYROSYL-DNA PHOSPHODIESTERASE 1"/>
    <property type="match status" value="1"/>
</dbReference>
<evidence type="ECO:0000313" key="2">
    <source>
        <dbReference type="EnsemblProtists" id="EOD27822"/>
    </source>
</evidence>
<feature type="compositionally biased region" description="Basic and acidic residues" evidence="1">
    <location>
        <begin position="8"/>
        <end position="18"/>
    </location>
</feature>
<name>A0A0D3JWD7_EMIH1</name>
<dbReference type="EnsemblProtists" id="EOD27822">
    <property type="protein sequence ID" value="EOD27822"/>
    <property type="gene ID" value="EMIHUDRAFT_100185"/>
</dbReference>
<dbReference type="GO" id="GO:0006281">
    <property type="term" value="P:DNA repair"/>
    <property type="evidence" value="ECO:0007669"/>
    <property type="project" value="InterPro"/>
</dbReference>
<reference evidence="2" key="2">
    <citation type="submission" date="2024-10" db="UniProtKB">
        <authorList>
            <consortium name="EnsemblProtists"/>
        </authorList>
    </citation>
    <scope>IDENTIFICATION</scope>
</reference>
<dbReference type="Gene3D" id="3.30.70.2330">
    <property type="match status" value="1"/>
</dbReference>